<keyword evidence="1" id="KW-0326">Glycosidase</keyword>
<dbReference type="GO" id="GO:0016798">
    <property type="term" value="F:hydrolase activity, acting on glycosyl bonds"/>
    <property type="evidence" value="ECO:0007669"/>
    <property type="project" value="UniProtKB-KW"/>
</dbReference>
<dbReference type="Proteomes" id="UP000824156">
    <property type="component" value="Unassembled WGS sequence"/>
</dbReference>
<gene>
    <name evidence="1" type="ORF">H9853_09210</name>
</gene>
<protein>
    <submittedName>
        <fullName evidence="1">Phosphodiester glycosidase family protein</fullName>
    </submittedName>
</protein>
<evidence type="ECO:0000313" key="2">
    <source>
        <dbReference type="Proteomes" id="UP000824156"/>
    </source>
</evidence>
<reference evidence="1" key="1">
    <citation type="journal article" date="2021" name="PeerJ">
        <title>Extensive microbial diversity within the chicken gut microbiome revealed by metagenomics and culture.</title>
        <authorList>
            <person name="Gilroy R."/>
            <person name="Ravi A."/>
            <person name="Getino M."/>
            <person name="Pursley I."/>
            <person name="Horton D.L."/>
            <person name="Alikhan N.F."/>
            <person name="Baker D."/>
            <person name="Gharbi K."/>
            <person name="Hall N."/>
            <person name="Watson M."/>
            <person name="Adriaenssens E.M."/>
            <person name="Foster-Nyarko E."/>
            <person name="Jarju S."/>
            <person name="Secka A."/>
            <person name="Antonio M."/>
            <person name="Oren A."/>
            <person name="Chaudhuri R.R."/>
            <person name="La Ragione R."/>
            <person name="Hildebrand F."/>
            <person name="Pallen M.J."/>
        </authorList>
    </citation>
    <scope>NUCLEOTIDE SEQUENCE</scope>
    <source>
        <strain evidence="1">1719</strain>
    </source>
</reference>
<proteinExistence type="predicted"/>
<reference evidence="1" key="2">
    <citation type="submission" date="2021-04" db="EMBL/GenBank/DDBJ databases">
        <authorList>
            <person name="Gilroy R."/>
        </authorList>
    </citation>
    <scope>NUCLEOTIDE SEQUENCE</scope>
    <source>
        <strain evidence="1">1719</strain>
    </source>
</reference>
<accession>A0A9D2AZS3</accession>
<comment type="caution">
    <text evidence="1">The sequence shown here is derived from an EMBL/GenBank/DDBJ whole genome shotgun (WGS) entry which is preliminary data.</text>
</comment>
<dbReference type="PROSITE" id="PS51257">
    <property type="entry name" value="PROKAR_LIPOPROTEIN"/>
    <property type="match status" value="1"/>
</dbReference>
<dbReference type="EMBL" id="DXEZ01000252">
    <property type="protein sequence ID" value="HIX55194.1"/>
    <property type="molecule type" value="Genomic_DNA"/>
</dbReference>
<sequence length="99" mass="11057">MKLYRTLKYIHLITLLTVFLGLFSCSNKDALITPYEEYVASPKTEVGRKLVENTDLIATIHSDSSYSFVHGVEGTELSYLSSTGLAMKIFVFEVDLNAS</sequence>
<organism evidence="1 2">
    <name type="scientific">Candidatus Sphingobacterium stercoripullorum</name>
    <dbReference type="NCBI Taxonomy" id="2838759"/>
    <lineage>
        <taxon>Bacteria</taxon>
        <taxon>Pseudomonadati</taxon>
        <taxon>Bacteroidota</taxon>
        <taxon>Sphingobacteriia</taxon>
        <taxon>Sphingobacteriales</taxon>
        <taxon>Sphingobacteriaceae</taxon>
        <taxon>Sphingobacterium</taxon>
    </lineage>
</organism>
<feature type="non-terminal residue" evidence="1">
    <location>
        <position position="99"/>
    </location>
</feature>
<dbReference type="AlphaFoldDB" id="A0A9D2AZS3"/>
<keyword evidence="1" id="KW-0378">Hydrolase</keyword>
<evidence type="ECO:0000313" key="1">
    <source>
        <dbReference type="EMBL" id="HIX55194.1"/>
    </source>
</evidence>
<name>A0A9D2AZS3_9SPHI</name>